<dbReference type="PANTHER" id="PTHR43691:SF11">
    <property type="entry name" value="FI09636P-RELATED"/>
    <property type="match status" value="1"/>
</dbReference>
<name>A0A2I7N4I0_9NEIS</name>
<dbReference type="Proteomes" id="UP000236655">
    <property type="component" value="Chromosome"/>
</dbReference>
<evidence type="ECO:0000256" key="3">
    <source>
        <dbReference type="ARBA" id="ARBA00048447"/>
    </source>
</evidence>
<evidence type="ECO:0000259" key="4">
    <source>
        <dbReference type="Pfam" id="PF01048"/>
    </source>
</evidence>
<dbReference type="Pfam" id="PF01048">
    <property type="entry name" value="PNP_UDP_1"/>
    <property type="match status" value="1"/>
</dbReference>
<dbReference type="Gene3D" id="3.40.50.1580">
    <property type="entry name" value="Nucleoside phosphorylase domain"/>
    <property type="match status" value="1"/>
</dbReference>
<dbReference type="GO" id="GO:0006218">
    <property type="term" value="P:uridine catabolic process"/>
    <property type="evidence" value="ECO:0007669"/>
    <property type="project" value="TreeGrafter"/>
</dbReference>
<protein>
    <recommendedName>
        <fullName evidence="2">Uridine phosphorylase</fullName>
        <ecNumber evidence="1">2.4.2.3</ecNumber>
    </recommendedName>
</protein>
<dbReference type="PANTHER" id="PTHR43691">
    <property type="entry name" value="URIDINE PHOSPHORYLASE"/>
    <property type="match status" value="1"/>
</dbReference>
<evidence type="ECO:0000256" key="1">
    <source>
        <dbReference type="ARBA" id="ARBA00011888"/>
    </source>
</evidence>
<dbReference type="InterPro" id="IPR035994">
    <property type="entry name" value="Nucleoside_phosphorylase_sf"/>
</dbReference>
<dbReference type="InterPro" id="IPR000845">
    <property type="entry name" value="Nucleoside_phosphorylase_d"/>
</dbReference>
<sequence length="290" mass="32872">MNYDKLNPFFQNLEVDYLYHLGFDSGQNLEQMFGDVEYVILTRSFNNADTIANEFTKKFYSIRDTDVRCKTIGKRERYHIHKIHNSLIVSHGIGVPSLLICLNEVVKLLWHAKVKSPKFFRVGPSGGLGVNPGQIVVGTEAVTNTLEAQFESIEFGQLHHYPTQFCHALTQDFINAINKNETASIVTGKIIGGMGYYNGQARLNGAMPLSYTPEEQQQYLHKAYNQGVRSFDMEATGFAGFCNQLEISCCEINAVLVDRFLTDEIYISKQEQILHFKKAANLVIDYVINH</sequence>
<keyword evidence="6" id="KW-1185">Reference proteome</keyword>
<evidence type="ECO:0000256" key="2">
    <source>
        <dbReference type="ARBA" id="ARBA00021980"/>
    </source>
</evidence>
<dbReference type="EC" id="2.4.2.3" evidence="1"/>
<dbReference type="GO" id="GO:0004850">
    <property type="term" value="F:uridine phosphorylase activity"/>
    <property type="evidence" value="ECO:0007669"/>
    <property type="project" value="UniProtKB-EC"/>
</dbReference>
<reference evidence="6" key="1">
    <citation type="submission" date="2017-11" db="EMBL/GenBank/DDBJ databases">
        <authorList>
            <person name="Chan K.G."/>
            <person name="Lee L.S."/>
        </authorList>
    </citation>
    <scope>NUCLEOTIDE SEQUENCE [LARGE SCALE GENOMIC DNA]</scope>
    <source>
        <strain evidence="6">DSM 100970</strain>
    </source>
</reference>
<organism evidence="5 6">
    <name type="scientific">Aquella oligotrophica</name>
    <dbReference type="NCBI Taxonomy" id="2067065"/>
    <lineage>
        <taxon>Bacteria</taxon>
        <taxon>Pseudomonadati</taxon>
        <taxon>Pseudomonadota</taxon>
        <taxon>Betaproteobacteria</taxon>
        <taxon>Neisseriales</taxon>
        <taxon>Neisseriaceae</taxon>
        <taxon>Aquella</taxon>
    </lineage>
</organism>
<dbReference type="RefSeq" id="WP_102950676.1">
    <property type="nucleotide sequence ID" value="NZ_CP024847.1"/>
</dbReference>
<dbReference type="GO" id="GO:0005829">
    <property type="term" value="C:cytosol"/>
    <property type="evidence" value="ECO:0007669"/>
    <property type="project" value="TreeGrafter"/>
</dbReference>
<evidence type="ECO:0000313" key="5">
    <source>
        <dbReference type="EMBL" id="AUR51376.1"/>
    </source>
</evidence>
<dbReference type="KEGG" id="nba:CUN60_03360"/>
<gene>
    <name evidence="5" type="ORF">CUN60_03360</name>
</gene>
<proteinExistence type="predicted"/>
<feature type="domain" description="Nucleoside phosphorylase" evidence="4">
    <location>
        <begin position="54"/>
        <end position="257"/>
    </location>
</feature>
<dbReference type="AlphaFoldDB" id="A0A2I7N4I0"/>
<dbReference type="SUPFAM" id="SSF53167">
    <property type="entry name" value="Purine and uridine phosphorylases"/>
    <property type="match status" value="1"/>
</dbReference>
<dbReference type="EMBL" id="CP024847">
    <property type="protein sequence ID" value="AUR51376.1"/>
    <property type="molecule type" value="Genomic_DNA"/>
</dbReference>
<comment type="catalytic activity">
    <reaction evidence="3">
        <text>uridine + phosphate = alpha-D-ribose 1-phosphate + uracil</text>
        <dbReference type="Rhea" id="RHEA:24388"/>
        <dbReference type="ChEBI" id="CHEBI:16704"/>
        <dbReference type="ChEBI" id="CHEBI:17568"/>
        <dbReference type="ChEBI" id="CHEBI:43474"/>
        <dbReference type="ChEBI" id="CHEBI:57720"/>
        <dbReference type="EC" id="2.4.2.3"/>
    </reaction>
</comment>
<accession>A0A2I7N4I0</accession>
<dbReference type="OrthoDB" id="4689887at2"/>
<evidence type="ECO:0000313" key="6">
    <source>
        <dbReference type="Proteomes" id="UP000236655"/>
    </source>
</evidence>